<organism evidence="1">
    <name type="scientific">Candidatus Heimdallarchaeum endolithica</name>
    <dbReference type="NCBI Taxonomy" id="2876572"/>
    <lineage>
        <taxon>Archaea</taxon>
        <taxon>Promethearchaeati</taxon>
        <taxon>Candidatus Heimdallarchaeota</taxon>
        <taxon>Candidatus Heimdallarchaeia (ex Rinke et al. 2021) (nom. nud.)</taxon>
        <taxon>Candidatus Heimdallarchaeales</taxon>
        <taxon>Candidatus Heimdallarchaeaceae</taxon>
        <taxon>Candidatus Heimdallarchaeum</taxon>
    </lineage>
</organism>
<proteinExistence type="predicted"/>
<name>A0A9Y1FMU9_9ARCH</name>
<accession>A0A9Y1FMU9</accession>
<protein>
    <submittedName>
        <fullName evidence="1">Uncharacterized protein</fullName>
    </submittedName>
</protein>
<dbReference type="Proteomes" id="UP001200513">
    <property type="component" value="Chromosome"/>
</dbReference>
<dbReference type="EMBL" id="CP084167">
    <property type="protein sequence ID" value="UJG43077.1"/>
    <property type="molecule type" value="Genomic_DNA"/>
</dbReference>
<sequence length="59" mass="6846">MDNPDSSIIIDKIKEEINNYESSRARGKKLVFEKSTSELLNGLEQFLDDFLTNILKQKK</sequence>
<reference evidence="1" key="1">
    <citation type="journal article" date="2022" name="Nat. Microbiol.">
        <title>Unique mobile elements and scalable gene flow at the prokaryote-eukaryote boundary revealed by circularized Asgard archaea genomes.</title>
        <authorList>
            <person name="Wu F."/>
            <person name="Speth D.R."/>
            <person name="Philosof A."/>
            <person name="Cremiere A."/>
            <person name="Narayanan A."/>
            <person name="Barco R.A."/>
            <person name="Connon S.A."/>
            <person name="Amend J.P."/>
            <person name="Antoshechkin I.A."/>
            <person name="Orphan V.J."/>
        </authorList>
    </citation>
    <scope>NUCLEOTIDE SEQUENCE</scope>
    <source>
        <strain evidence="1">PR6</strain>
    </source>
</reference>
<evidence type="ECO:0000313" key="1">
    <source>
        <dbReference type="EMBL" id="UJG43077.1"/>
    </source>
</evidence>
<dbReference type="AlphaFoldDB" id="A0A9Y1FMU9"/>
<gene>
    <name evidence="1" type="ORF">K9W46_11970</name>
</gene>